<sequence>MVLVLVMTVGGCKAQGRAGLGDGPPAVDANTQVLAPFKPGEMAGPGAGGLDLGAVAGDPPAAPEVPDLPAPKLLEFGPIGDTGEYANIEFRFNRPVVPLGERDRLDPKALGLDIQPKLEGELYFAEPDRLVFAPADALPLAHVWQVRLDAKLQAVDGPAFSAKADFSFATTAPTVTLWPDAAAQVQAERGAGDIVEHHFDARVFLDASDEVSLGQLRRHVRAEAIDARGVVTPVAIVVRKGKKDPSGWVESDFEIHPKTHWPAGREILIRVGEGLVGRLGPRPMGREESLSFAVAAGVRVVAVDCYAGDFGDGCDLGPLQIRFSAPVTRAQASRVSVSPTSKGFDTLAYDRELWWDDTPRNAYWSILAWGDYSDGGHYKVSVDPKLRDIHGQILVGESEFEIDFVEPPPELSVHNGAGTLVHSNTPRAGIETRHAEQLRLRVAVLDDETLERMLHAPLSEIPWPSEGAKSFDERITPVHQGKFGFAATELDFHRFTGSKPGAVLFEASVTKLLPRAANRSMPAARRGLVQISDLGVSVIGSLTDSWVRVADVSSDKPVRDAQIELIELSEGPGGKRRVLGQTDAAGLLAIPGAAKLPEGALLRVRKGDDKLLVSIAALRRAEPKPKHLRVGETTKVAVTTERALYRPGEVVRAIGWATVAGPYELAGVRPLSAKATVTLELRDPRNEVVATRTVAPKRRGKFWATLPIPASAGLGNYSVTAKVLDGAATAAVEVKDFVAPEFEVSAQAARTDLHHGETTTVDVNARYYFGGPVPIVRMRTTLRCQEAAFRPPGLAPEWRVGPGADRWRLRGAPVTWIPLPATATHGHVVTGLEPHALDPGHPAFCTFSAALADQTQREVGAETSAWFHPDFYLASRVPARVEPASDLDIPIATLDFDGSRLPTTTVEVTLERSWYEEEWVTENGKRVYAGRRERKKKLPVCKTHTLAGDASCRFPAIEHGRYAVEIVARNKHAPGYQPTLSASVYVPEPRKSTWSWSTKPARELSIEVDKAQAKPGEVIRARVSAPWASGAGVVLIAKGAIHEVHRFELDQGAAEFTFTATDAWIPNTELWAAMIQPGDGRRRHPRLATAHTQVSLANTTRNLEVVVDVPREADAGDSLPIVVHARDHANRPIRGHVSVWAVDEAVLALAPHELPNFVDAFTIQLTGGLGFVDGYAALIFAYIARSDVYQRMQFVDGWAADPESALGYGGYGRGSGAGFSGRGHRVPRIRHASAQVVPPARSKFDSAPIFIGDAELDEHGVARLSGELPDNLTTFRVTALVSSPIPSSKVEARFGTADARVRVTRPIVVRAALPRILRPGDSAEVGVLVDNLRAGAGKVEVAVTIDDPAGALELLSPAKVTLAIAAGGQVRVPFEVRAHKTGAPTFTARATLQPDRGARQVDAVELNLPIEAERTLSDRVAVYGTLDADRPVLLPFELPDDADPAFGGLSVSIGSSMLGGVEDAVAYLVGYPHGCVEQTSSSLLPLIPLGSLAKTYPLGIPDTNAYVEAGVARLRTMQLANGGFGYWPGSITANPYASAYAAWVLGRAAAAGYPVPPAMLSSAQEYLFGQVQAWSTKPGSTTGRDIEIALALSTLAEAQRAPSEALAKLHERRTTLPMFARAILLMAIHDQDPGDPRAAAMLAELRSFVDEREASARIETDSTWTWYWDSNVRSSAMMLIAMLALDPEHVLVPKLARGLLDARRGGRWSNTQENAYALIALAEYARIYEADEPNFEGRVWLDRTAVAKVRVQGRSFAFEEGFTGMPALLEADRADPAASRLLLERAGVGRMYYRVGLEWASTAGQVQARSEGLGIERTIRDESGPLAADQAIAAGTLLAMDVVLDTRSELTHVAIELPLPAGLEAIDMGLGKGTSAMRISGSVGWFVSHQELRRDRAVVFADRLPPGTHTHTVWLRATTPGEYVMPPASAQMMYYPEVYGRTASARISVD</sequence>
<accession>A0A0C2D0F3</accession>
<dbReference type="PANTHER" id="PTHR40094:SF1">
    <property type="entry name" value="UBIQUITIN DOMAIN-CONTAINING PROTEIN"/>
    <property type="match status" value="1"/>
</dbReference>
<dbReference type="InterPro" id="IPR002890">
    <property type="entry name" value="MG2"/>
</dbReference>
<dbReference type="InterPro" id="IPR041246">
    <property type="entry name" value="Bact_MG10"/>
</dbReference>
<dbReference type="Pfam" id="PF01835">
    <property type="entry name" value="MG2"/>
    <property type="match status" value="1"/>
</dbReference>
<dbReference type="InterPro" id="IPR001599">
    <property type="entry name" value="Macroglobln_a2"/>
</dbReference>
<reference evidence="4 5" key="1">
    <citation type="submission" date="2014-12" db="EMBL/GenBank/DDBJ databases">
        <title>Genome assembly of Enhygromyxa salina DSM 15201.</title>
        <authorList>
            <person name="Sharma G."/>
            <person name="Subramanian S."/>
        </authorList>
    </citation>
    <scope>NUCLEOTIDE SEQUENCE [LARGE SCALE GENOMIC DNA]</scope>
    <source>
        <strain evidence="4 5">DSM 15201</strain>
    </source>
</reference>
<dbReference type="Proteomes" id="UP000031599">
    <property type="component" value="Unassembled WGS sequence"/>
</dbReference>
<dbReference type="PANTHER" id="PTHR40094">
    <property type="entry name" value="ALPHA-2-MACROGLOBULIN HOMOLOG"/>
    <property type="match status" value="1"/>
</dbReference>
<name>A0A0C2D0F3_9BACT</name>
<dbReference type="GO" id="GO:0004866">
    <property type="term" value="F:endopeptidase inhibitor activity"/>
    <property type="evidence" value="ECO:0007669"/>
    <property type="project" value="InterPro"/>
</dbReference>
<evidence type="ECO:0000259" key="3">
    <source>
        <dbReference type="SMART" id="SM01360"/>
    </source>
</evidence>
<dbReference type="Gene3D" id="1.50.10.20">
    <property type="match status" value="1"/>
</dbReference>
<dbReference type="CDD" id="cd02891">
    <property type="entry name" value="A2M_like"/>
    <property type="match status" value="1"/>
</dbReference>
<dbReference type="Pfam" id="PF00207">
    <property type="entry name" value="A2M"/>
    <property type="match status" value="1"/>
</dbReference>
<evidence type="ECO:0000313" key="4">
    <source>
        <dbReference type="EMBL" id="KIG15320.1"/>
    </source>
</evidence>
<feature type="domain" description="Alpha-2-macroglobulin" evidence="3">
    <location>
        <begin position="1247"/>
        <end position="1343"/>
    </location>
</feature>
<evidence type="ECO:0000256" key="1">
    <source>
        <dbReference type="ARBA" id="ARBA00010556"/>
    </source>
</evidence>
<gene>
    <name evidence="4" type="ORF">DB30_05747</name>
</gene>
<dbReference type="InterPro" id="IPR047565">
    <property type="entry name" value="Alpha-macroglob_thiol-ester_cl"/>
</dbReference>
<feature type="domain" description="Alpha-2-macroglobulin bait region" evidence="2">
    <location>
        <begin position="1004"/>
        <end position="1149"/>
    </location>
</feature>
<evidence type="ECO:0008006" key="6">
    <source>
        <dbReference type="Google" id="ProtNLM"/>
    </source>
</evidence>
<dbReference type="Pfam" id="PF07703">
    <property type="entry name" value="A2M_BRD"/>
    <property type="match status" value="1"/>
</dbReference>
<evidence type="ECO:0000313" key="5">
    <source>
        <dbReference type="Proteomes" id="UP000031599"/>
    </source>
</evidence>
<dbReference type="InterPro" id="IPR008930">
    <property type="entry name" value="Terpenoid_cyclase/PrenylTrfase"/>
</dbReference>
<dbReference type="SMART" id="SM01419">
    <property type="entry name" value="Thiol-ester_cl"/>
    <property type="match status" value="1"/>
</dbReference>
<evidence type="ECO:0000259" key="2">
    <source>
        <dbReference type="SMART" id="SM01359"/>
    </source>
</evidence>
<dbReference type="SMART" id="SM01360">
    <property type="entry name" value="A2M"/>
    <property type="match status" value="1"/>
</dbReference>
<dbReference type="SUPFAM" id="SSF48239">
    <property type="entry name" value="Terpenoid cyclases/Protein prenyltransferases"/>
    <property type="match status" value="1"/>
</dbReference>
<protein>
    <recommendedName>
        <fullName evidence="6">MG2 domain protein</fullName>
    </recommendedName>
</protein>
<dbReference type="InterPro" id="IPR011625">
    <property type="entry name" value="A2M_N_BRD"/>
</dbReference>
<proteinExistence type="inferred from homology"/>
<dbReference type="EMBL" id="JMCC02000057">
    <property type="protein sequence ID" value="KIG15320.1"/>
    <property type="molecule type" value="Genomic_DNA"/>
</dbReference>
<dbReference type="InterPro" id="IPR051802">
    <property type="entry name" value="YfhM-like"/>
</dbReference>
<organism evidence="4 5">
    <name type="scientific">Enhygromyxa salina</name>
    <dbReference type="NCBI Taxonomy" id="215803"/>
    <lineage>
        <taxon>Bacteria</taxon>
        <taxon>Pseudomonadati</taxon>
        <taxon>Myxococcota</taxon>
        <taxon>Polyangia</taxon>
        <taxon>Nannocystales</taxon>
        <taxon>Nannocystaceae</taxon>
        <taxon>Enhygromyxa</taxon>
    </lineage>
</organism>
<dbReference type="Pfam" id="PF17973">
    <property type="entry name" value="bMG10"/>
    <property type="match status" value="1"/>
</dbReference>
<comment type="similarity">
    <text evidence="1">Belongs to the protease inhibitor I39 (alpha-2-macroglobulin) family. Bacterial alpha-2-macroglobulin subfamily.</text>
</comment>
<comment type="caution">
    <text evidence="4">The sequence shown here is derived from an EMBL/GenBank/DDBJ whole genome shotgun (WGS) entry which is preliminary data.</text>
</comment>
<dbReference type="Gene3D" id="2.60.40.1930">
    <property type="match status" value="1"/>
</dbReference>
<dbReference type="SMART" id="SM01359">
    <property type="entry name" value="A2M_N_2"/>
    <property type="match status" value="1"/>
</dbReference>